<dbReference type="SUPFAM" id="SSF55073">
    <property type="entry name" value="Nucleotide cyclase"/>
    <property type="match status" value="1"/>
</dbReference>
<dbReference type="Proteomes" id="UP000756387">
    <property type="component" value="Unassembled WGS sequence"/>
</dbReference>
<feature type="compositionally biased region" description="Low complexity" evidence="2">
    <location>
        <begin position="9"/>
        <end position="26"/>
    </location>
</feature>
<organism evidence="4 5">
    <name type="scientific">Nocardioides malaquae</name>
    <dbReference type="NCBI Taxonomy" id="2773426"/>
    <lineage>
        <taxon>Bacteria</taxon>
        <taxon>Bacillati</taxon>
        <taxon>Actinomycetota</taxon>
        <taxon>Actinomycetes</taxon>
        <taxon>Propionibacteriales</taxon>
        <taxon>Nocardioidaceae</taxon>
        <taxon>Nocardioides</taxon>
    </lineage>
</organism>
<comment type="caution">
    <text evidence="4">The sequence shown here is derived from an EMBL/GenBank/DDBJ whole genome shotgun (WGS) entry which is preliminary data.</text>
</comment>
<evidence type="ECO:0000256" key="2">
    <source>
        <dbReference type="SAM" id="MobiDB-lite"/>
    </source>
</evidence>
<dbReference type="PANTHER" id="PTHR43081">
    <property type="entry name" value="ADENYLATE CYCLASE, TERMINAL-DIFFERENTIATION SPECIFIC-RELATED"/>
    <property type="match status" value="1"/>
</dbReference>
<dbReference type="InterPro" id="IPR050697">
    <property type="entry name" value="Adenylyl/Guanylyl_Cyclase_3/4"/>
</dbReference>
<evidence type="ECO:0000259" key="3">
    <source>
        <dbReference type="PROSITE" id="PS50125"/>
    </source>
</evidence>
<feature type="domain" description="Guanylate cyclase" evidence="3">
    <location>
        <begin position="205"/>
        <end position="314"/>
    </location>
</feature>
<keyword evidence="5" id="KW-1185">Reference proteome</keyword>
<dbReference type="EMBL" id="JADCSA010000002">
    <property type="protein sequence ID" value="MBE7323421.1"/>
    <property type="molecule type" value="Genomic_DNA"/>
</dbReference>
<dbReference type="CDD" id="cd07302">
    <property type="entry name" value="CHD"/>
    <property type="match status" value="1"/>
</dbReference>
<gene>
    <name evidence="4" type="ORF">IEQ44_01985</name>
</gene>
<dbReference type="SMART" id="SM00044">
    <property type="entry name" value="CYCc"/>
    <property type="match status" value="1"/>
</dbReference>
<evidence type="ECO:0000256" key="1">
    <source>
        <dbReference type="ARBA" id="ARBA00005381"/>
    </source>
</evidence>
<dbReference type="InterPro" id="IPR001054">
    <property type="entry name" value="A/G_cyclase"/>
</dbReference>
<proteinExistence type="inferred from homology"/>
<dbReference type="PANTHER" id="PTHR43081:SF1">
    <property type="entry name" value="ADENYLATE CYCLASE, TERMINAL-DIFFERENTIATION SPECIFIC"/>
    <property type="match status" value="1"/>
</dbReference>
<evidence type="ECO:0000313" key="5">
    <source>
        <dbReference type="Proteomes" id="UP000756387"/>
    </source>
</evidence>
<evidence type="ECO:0000313" key="4">
    <source>
        <dbReference type="EMBL" id="MBE7323421.1"/>
    </source>
</evidence>
<dbReference type="Pfam" id="PF00211">
    <property type="entry name" value="Guanylate_cyc"/>
    <property type="match status" value="1"/>
</dbReference>
<reference evidence="4 5" key="1">
    <citation type="submission" date="2020-10" db="EMBL/GenBank/DDBJ databases">
        <title>Nocardioides sp. isolated from sludge.</title>
        <authorList>
            <person name="Zhang X."/>
        </authorList>
    </citation>
    <scope>NUCLEOTIDE SEQUENCE [LARGE SCALE GENOMIC DNA]</scope>
    <source>
        <strain evidence="4 5">Y6</strain>
    </source>
</reference>
<sequence>MRAPRVGCRSPTSRGSRRSSSGWPTSCTASRSGATRVPDRRQSRQDLELSILGEQPTLTALEVAAEAGATVAQIRRLWRALGFPEVSSEAAFTSSDVDAVLKIFSTVDSGAVDFDMAVALTRGLGQTMSKLADWEVAILLNRVEEMAGDEGGGSRMSHAQRLVDDLNPAFERLLIYAWRRHLAAAVSRMEALGAKEEDLHTTYVSVGFADIVSFTELSNTLDEEGIGDLVELFEARCHDVVSTAGGRVIKSIGDAVLFVVPSAASAIEIGEGIIRVIGRDPRMPDVRVGISSGSVVTRMGDVFGPPVNMAARLTAVARRNRIIVDAATAELLPDTFLTRRLPARPVRGFGIVEPLAVSRR</sequence>
<dbReference type="InterPro" id="IPR029787">
    <property type="entry name" value="Nucleotide_cyclase"/>
</dbReference>
<name>A0ABR9RPB8_9ACTN</name>
<protein>
    <submittedName>
        <fullName evidence="4">Adenylate/guanylate cyclase domain-containing protein</fullName>
    </submittedName>
</protein>
<dbReference type="PROSITE" id="PS50125">
    <property type="entry name" value="GUANYLATE_CYCLASE_2"/>
    <property type="match status" value="1"/>
</dbReference>
<comment type="similarity">
    <text evidence="1">Belongs to the adenylyl cyclase class-3 family.</text>
</comment>
<feature type="region of interest" description="Disordered" evidence="2">
    <location>
        <begin position="1"/>
        <end position="40"/>
    </location>
</feature>
<dbReference type="Gene3D" id="3.30.70.1230">
    <property type="entry name" value="Nucleotide cyclase"/>
    <property type="match status" value="1"/>
</dbReference>
<accession>A0ABR9RPB8</accession>